<feature type="transmembrane region" description="Helical" evidence="9">
    <location>
        <begin position="12"/>
        <end position="31"/>
    </location>
</feature>
<evidence type="ECO:0000256" key="2">
    <source>
        <dbReference type="ARBA" id="ARBA00005748"/>
    </source>
</evidence>
<keyword evidence="3 9" id="KW-0812">Transmembrane</keyword>
<evidence type="ECO:0000313" key="11">
    <source>
        <dbReference type="Proteomes" id="UP000008068"/>
    </source>
</evidence>
<name>G0NZ00_CAEBE</name>
<dbReference type="Proteomes" id="UP000008068">
    <property type="component" value="Unassembled WGS sequence"/>
</dbReference>
<dbReference type="PANTHER" id="PTHR13598">
    <property type="entry name" value="AT07567P-RELATED"/>
    <property type="match status" value="1"/>
</dbReference>
<protein>
    <submittedName>
        <fullName evidence="10">Uncharacterized protein</fullName>
    </submittedName>
</protein>
<dbReference type="InParanoid" id="G0NZ00"/>
<dbReference type="AlphaFoldDB" id="G0NZ00"/>
<evidence type="ECO:0000256" key="3">
    <source>
        <dbReference type="ARBA" id="ARBA00022692"/>
    </source>
</evidence>
<keyword evidence="4" id="KW-0732">Signal</keyword>
<proteinExistence type="inferred from homology"/>
<dbReference type="eggNOG" id="KOG3817">
    <property type="taxonomic scope" value="Eukaryota"/>
</dbReference>
<gene>
    <name evidence="10" type="ORF">CAEBREN_28752</name>
</gene>
<evidence type="ECO:0000256" key="5">
    <source>
        <dbReference type="ARBA" id="ARBA00022989"/>
    </source>
</evidence>
<sequence>MFSKCLLQKTIGVPILIGGWSVSLYMLHFAWTNFQSIMLEYQKYVIGYFAAVLLISMAVCYRRGPPTDARSHDIAQWTLQLIALVLIYFSVQMVEVSFGTIFALILQQIGRGFLFSGIGRYFSGLRTFWRKCFPKKRRLLNEEEYDDIGRQTTREQLELLKEYCKKEGNHPWKIAGNVRSARRLARFIEGEDDHVTDDEIYAHEMTGDILDREDYEENFGEHYSHIHRSFRDGAHESIEEDEQDENEDEQEWDDIVVKRRDTFSGGGTVQSIRVPRSVSSRLLSPYENRMNRSLGPSVGYRRPDPIPIDNGFYSDQRRQAPRTEYIRRSRRVEYDATRNRVKPPKTSQLSQAPRLRNTQSSSAAMTPSEYMRRVRNVDGPSRTPTRRNRETNSHDHSDPEEVDE</sequence>
<feature type="transmembrane region" description="Helical" evidence="9">
    <location>
        <begin position="43"/>
        <end position="61"/>
    </location>
</feature>
<evidence type="ECO:0000256" key="7">
    <source>
        <dbReference type="ARBA" id="ARBA00023242"/>
    </source>
</evidence>
<dbReference type="STRING" id="135651.G0NZ00"/>
<evidence type="ECO:0000256" key="6">
    <source>
        <dbReference type="ARBA" id="ARBA00023136"/>
    </source>
</evidence>
<evidence type="ECO:0000256" key="1">
    <source>
        <dbReference type="ARBA" id="ARBA00004575"/>
    </source>
</evidence>
<dbReference type="OrthoDB" id="509138at2759"/>
<comment type="similarity">
    <text evidence="2">Belongs to the NEMP family.</text>
</comment>
<keyword evidence="11" id="KW-1185">Reference proteome</keyword>
<keyword evidence="6 9" id="KW-0472">Membrane</keyword>
<comment type="subcellular location">
    <subcellularLocation>
        <location evidence="1">Nucleus inner membrane</location>
        <topology evidence="1">Multi-pass membrane protein</topology>
        <orientation evidence="1">Nucleoplasmic side</orientation>
    </subcellularLocation>
</comment>
<dbReference type="HOGENOM" id="CLU_681931_0_0_1"/>
<feature type="compositionally biased region" description="Basic and acidic residues" evidence="8">
    <location>
        <begin position="324"/>
        <end position="338"/>
    </location>
</feature>
<dbReference type="InterPro" id="IPR019358">
    <property type="entry name" value="NEMP_fam"/>
</dbReference>
<feature type="region of interest" description="Disordered" evidence="8">
    <location>
        <begin position="288"/>
        <end position="404"/>
    </location>
</feature>
<evidence type="ECO:0000256" key="9">
    <source>
        <dbReference type="SAM" id="Phobius"/>
    </source>
</evidence>
<dbReference type="PANTHER" id="PTHR13598:SF1">
    <property type="entry name" value="AT07567P-RELATED"/>
    <property type="match status" value="1"/>
</dbReference>
<feature type="transmembrane region" description="Helical" evidence="9">
    <location>
        <begin position="81"/>
        <end position="106"/>
    </location>
</feature>
<accession>G0NZ00</accession>
<reference evidence="11" key="1">
    <citation type="submission" date="2011-07" db="EMBL/GenBank/DDBJ databases">
        <authorList>
            <consortium name="Caenorhabditis brenneri Sequencing and Analysis Consortium"/>
            <person name="Wilson R.K."/>
        </authorList>
    </citation>
    <scope>NUCLEOTIDE SEQUENCE [LARGE SCALE GENOMIC DNA]</scope>
    <source>
        <strain evidence="11">PB2801</strain>
    </source>
</reference>
<feature type="compositionally biased region" description="Polar residues" evidence="8">
    <location>
        <begin position="345"/>
        <end position="365"/>
    </location>
</feature>
<organism evidence="11">
    <name type="scientific">Caenorhabditis brenneri</name>
    <name type="common">Nematode worm</name>
    <dbReference type="NCBI Taxonomy" id="135651"/>
    <lineage>
        <taxon>Eukaryota</taxon>
        <taxon>Metazoa</taxon>
        <taxon>Ecdysozoa</taxon>
        <taxon>Nematoda</taxon>
        <taxon>Chromadorea</taxon>
        <taxon>Rhabditida</taxon>
        <taxon>Rhabditina</taxon>
        <taxon>Rhabditomorpha</taxon>
        <taxon>Rhabditoidea</taxon>
        <taxon>Rhabditidae</taxon>
        <taxon>Peloderinae</taxon>
        <taxon>Caenorhabditis</taxon>
    </lineage>
</organism>
<dbReference type="Pfam" id="PF10225">
    <property type="entry name" value="NEMP"/>
    <property type="match status" value="1"/>
</dbReference>
<keyword evidence="5 9" id="KW-1133">Transmembrane helix</keyword>
<evidence type="ECO:0000313" key="10">
    <source>
        <dbReference type="EMBL" id="EGT40240.1"/>
    </source>
</evidence>
<evidence type="ECO:0000256" key="4">
    <source>
        <dbReference type="ARBA" id="ARBA00022729"/>
    </source>
</evidence>
<feature type="compositionally biased region" description="Basic and acidic residues" evidence="8">
    <location>
        <begin position="387"/>
        <end position="404"/>
    </location>
</feature>
<dbReference type="GO" id="GO:0005637">
    <property type="term" value="C:nuclear inner membrane"/>
    <property type="evidence" value="ECO:0007669"/>
    <property type="project" value="UniProtKB-SubCell"/>
</dbReference>
<dbReference type="EMBL" id="GL379985">
    <property type="protein sequence ID" value="EGT40240.1"/>
    <property type="molecule type" value="Genomic_DNA"/>
</dbReference>
<evidence type="ECO:0000256" key="8">
    <source>
        <dbReference type="SAM" id="MobiDB-lite"/>
    </source>
</evidence>
<keyword evidence="7" id="KW-0539">Nucleus</keyword>